<evidence type="ECO:0000313" key="1">
    <source>
        <dbReference type="EMBL" id="KAI3664946.1"/>
    </source>
</evidence>
<evidence type="ECO:0000313" key="2">
    <source>
        <dbReference type="Proteomes" id="UP001055879"/>
    </source>
</evidence>
<proteinExistence type="predicted"/>
<reference evidence="2" key="1">
    <citation type="journal article" date="2022" name="Mol. Ecol. Resour.">
        <title>The genomes of chicory, endive, great burdock and yacon provide insights into Asteraceae palaeo-polyploidization history and plant inulin production.</title>
        <authorList>
            <person name="Fan W."/>
            <person name="Wang S."/>
            <person name="Wang H."/>
            <person name="Wang A."/>
            <person name="Jiang F."/>
            <person name="Liu H."/>
            <person name="Zhao H."/>
            <person name="Xu D."/>
            <person name="Zhang Y."/>
        </authorList>
    </citation>
    <scope>NUCLEOTIDE SEQUENCE [LARGE SCALE GENOMIC DNA]</scope>
    <source>
        <strain evidence="2">cv. Niubang</strain>
    </source>
</reference>
<sequence>MLGRSIDLDRVPRIVCALSRYDLRRSTCPSFEEFDDRPSLQKILELVDSDSAVLEESEARRIFNGFESLLIPGGRPNSMEFAISQAWRLSKERPVQISKDANESSTLFPSCQMRERLHEGDKIELHDRVKYTKFQEELPTNGSGGRQSFGLVKVVAAPVVGQRTYRDACRPIYYVSVTDVRLAGHVDWPGSSLANETSVPKPSEYLFDRSFYLYGEFASDRSRSVSLSFPRRLPSRWSIQ</sequence>
<accession>A0ACB8XEE4</accession>
<keyword evidence="2" id="KW-1185">Reference proteome</keyword>
<gene>
    <name evidence="1" type="ORF">L6452_43559</name>
</gene>
<dbReference type="EMBL" id="CM042064">
    <property type="protein sequence ID" value="KAI3664946.1"/>
    <property type="molecule type" value="Genomic_DNA"/>
</dbReference>
<dbReference type="Proteomes" id="UP001055879">
    <property type="component" value="Linkage Group LG18"/>
</dbReference>
<name>A0ACB8XEE4_ARCLA</name>
<reference evidence="1 2" key="2">
    <citation type="journal article" date="2022" name="Mol. Ecol. Resour.">
        <title>The genomes of chicory, endive, great burdock and yacon provide insights into Asteraceae paleo-polyploidization history and plant inulin production.</title>
        <authorList>
            <person name="Fan W."/>
            <person name="Wang S."/>
            <person name="Wang H."/>
            <person name="Wang A."/>
            <person name="Jiang F."/>
            <person name="Liu H."/>
            <person name="Zhao H."/>
            <person name="Xu D."/>
            <person name="Zhang Y."/>
        </authorList>
    </citation>
    <scope>NUCLEOTIDE SEQUENCE [LARGE SCALE GENOMIC DNA]</scope>
    <source>
        <strain evidence="2">cv. Niubang</strain>
    </source>
</reference>
<organism evidence="1 2">
    <name type="scientific">Arctium lappa</name>
    <name type="common">Greater burdock</name>
    <name type="synonym">Lappa major</name>
    <dbReference type="NCBI Taxonomy" id="4217"/>
    <lineage>
        <taxon>Eukaryota</taxon>
        <taxon>Viridiplantae</taxon>
        <taxon>Streptophyta</taxon>
        <taxon>Embryophyta</taxon>
        <taxon>Tracheophyta</taxon>
        <taxon>Spermatophyta</taxon>
        <taxon>Magnoliopsida</taxon>
        <taxon>eudicotyledons</taxon>
        <taxon>Gunneridae</taxon>
        <taxon>Pentapetalae</taxon>
        <taxon>asterids</taxon>
        <taxon>campanulids</taxon>
        <taxon>Asterales</taxon>
        <taxon>Asteraceae</taxon>
        <taxon>Carduoideae</taxon>
        <taxon>Cardueae</taxon>
        <taxon>Arctiinae</taxon>
        <taxon>Arctium</taxon>
    </lineage>
</organism>
<comment type="caution">
    <text evidence="1">The sequence shown here is derived from an EMBL/GenBank/DDBJ whole genome shotgun (WGS) entry which is preliminary data.</text>
</comment>
<protein>
    <submittedName>
        <fullName evidence="1">Uncharacterized protein</fullName>
    </submittedName>
</protein>